<feature type="coiled-coil region" evidence="1">
    <location>
        <begin position="90"/>
        <end position="121"/>
    </location>
</feature>
<feature type="region of interest" description="Disordered" evidence="2">
    <location>
        <begin position="252"/>
        <end position="271"/>
    </location>
</feature>
<feature type="transmembrane region" description="Helical" evidence="3">
    <location>
        <begin position="50"/>
        <end position="72"/>
    </location>
</feature>
<evidence type="ECO:0000256" key="2">
    <source>
        <dbReference type="SAM" id="MobiDB-lite"/>
    </source>
</evidence>
<accession>A0A5N7MG87</accession>
<evidence type="ECO:0000313" key="4">
    <source>
        <dbReference type="EMBL" id="MPR26072.1"/>
    </source>
</evidence>
<evidence type="ECO:0000256" key="1">
    <source>
        <dbReference type="SAM" id="Coils"/>
    </source>
</evidence>
<sequence length="271" mass="30209">MWRYAVFAVSVVVVFVATWIGSTYLLPYFFPTLPAMSADLLKTHAELLKVLSAALATVVASLFTSGTSVVVAELQRRANLNLETHKGRILQELEDKKFSLSKDLEAHKNVLAAELDKKKQELGFDLDRERKEFDASYSRTMALHDAISEYRQAVNALRLGLFERERADAAKVGLDAAVDFFPQGTALRAALESFRQRGLYLTERSDRVETPEGQRKLWREPSKHPKDAGAELGRLFAADAELALSLLRGKRQRLVEGHDSPPGSQPADDPT</sequence>
<keyword evidence="3" id="KW-0812">Transmembrane</keyword>
<feature type="transmembrane region" description="Helical" evidence="3">
    <location>
        <begin position="7"/>
        <end position="30"/>
    </location>
</feature>
<dbReference type="Proteomes" id="UP000403266">
    <property type="component" value="Unassembled WGS sequence"/>
</dbReference>
<keyword evidence="3" id="KW-0472">Membrane</keyword>
<protein>
    <submittedName>
        <fullName evidence="4">Uncharacterized protein</fullName>
    </submittedName>
</protein>
<evidence type="ECO:0000313" key="5">
    <source>
        <dbReference type="Proteomes" id="UP000403266"/>
    </source>
</evidence>
<proteinExistence type="predicted"/>
<keyword evidence="1" id="KW-0175">Coiled coil</keyword>
<reference evidence="4 5" key="1">
    <citation type="journal article" date="2019" name="Syst. Appl. Microbiol.">
        <title>Microvirga tunisiensis sp. nov., a root nodule symbiotic bacterium isolated from Lupinus micranthus and L. luteus grown in Northern Tunisia.</title>
        <authorList>
            <person name="Msaddak A."/>
            <person name="Rejili M."/>
            <person name="Duran D."/>
            <person name="Mars M."/>
            <person name="Palacios J.M."/>
            <person name="Ruiz-Argueso T."/>
            <person name="Rey L."/>
            <person name="Imperial J."/>
        </authorList>
    </citation>
    <scope>NUCLEOTIDE SEQUENCE [LARGE SCALE GENOMIC DNA]</scope>
    <source>
        <strain evidence="4 5">Lmie10</strain>
    </source>
</reference>
<keyword evidence="5" id="KW-1185">Reference proteome</keyword>
<comment type="caution">
    <text evidence="4">The sequence shown here is derived from an EMBL/GenBank/DDBJ whole genome shotgun (WGS) entry which is preliminary data.</text>
</comment>
<name>A0A5N7MG87_9HYPH</name>
<dbReference type="AlphaFoldDB" id="A0A5N7MG87"/>
<dbReference type="EMBL" id="VOSK01000038">
    <property type="protein sequence ID" value="MPR26072.1"/>
    <property type="molecule type" value="Genomic_DNA"/>
</dbReference>
<organism evidence="4 5">
    <name type="scientific">Microvirga tunisiensis</name>
    <dbReference type="NCBI Taxonomy" id="2108360"/>
    <lineage>
        <taxon>Bacteria</taxon>
        <taxon>Pseudomonadati</taxon>
        <taxon>Pseudomonadota</taxon>
        <taxon>Alphaproteobacteria</taxon>
        <taxon>Hyphomicrobiales</taxon>
        <taxon>Methylobacteriaceae</taxon>
        <taxon>Microvirga</taxon>
    </lineage>
</organism>
<gene>
    <name evidence="4" type="ORF">FS320_12745</name>
</gene>
<keyword evidence="3" id="KW-1133">Transmembrane helix</keyword>
<evidence type="ECO:0000256" key="3">
    <source>
        <dbReference type="SAM" id="Phobius"/>
    </source>
</evidence>
<dbReference type="RefSeq" id="WP_152712039.1">
    <property type="nucleotide sequence ID" value="NZ_VOSJ01000006.1"/>
</dbReference>